<dbReference type="Pfam" id="PF00892">
    <property type="entry name" value="EamA"/>
    <property type="match status" value="2"/>
</dbReference>
<evidence type="ECO:0000256" key="1">
    <source>
        <dbReference type="ARBA" id="ARBA00004651"/>
    </source>
</evidence>
<evidence type="ECO:0000313" key="8">
    <source>
        <dbReference type="Proteomes" id="UP000283855"/>
    </source>
</evidence>
<feature type="domain" description="EamA" evidence="6">
    <location>
        <begin position="5"/>
        <end position="135"/>
    </location>
</feature>
<proteinExistence type="predicted"/>
<dbReference type="GeneID" id="78405844"/>
<keyword evidence="4" id="KW-1133">Transmembrane helix</keyword>
<dbReference type="SUPFAM" id="SSF103481">
    <property type="entry name" value="Multidrug resistance efflux transporter EmrE"/>
    <property type="match status" value="2"/>
</dbReference>
<keyword evidence="3" id="KW-0812">Transmembrane</keyword>
<name>A0A413T0G5_9BACT</name>
<dbReference type="RefSeq" id="WP_008143891.1">
    <property type="nucleotide sequence ID" value="NZ_CABJGD010000012.1"/>
</dbReference>
<evidence type="ECO:0000259" key="6">
    <source>
        <dbReference type="Pfam" id="PF00892"/>
    </source>
</evidence>
<dbReference type="GO" id="GO:0005886">
    <property type="term" value="C:plasma membrane"/>
    <property type="evidence" value="ECO:0007669"/>
    <property type="project" value="UniProtKB-SubCell"/>
</dbReference>
<feature type="domain" description="EamA" evidence="6">
    <location>
        <begin position="150"/>
        <end position="284"/>
    </location>
</feature>
<dbReference type="InterPro" id="IPR037185">
    <property type="entry name" value="EmrE-like"/>
</dbReference>
<comment type="caution">
    <text evidence="7">The sequence shown here is derived from an EMBL/GenBank/DDBJ whole genome shotgun (WGS) entry which is preliminary data.</text>
</comment>
<dbReference type="AlphaFoldDB" id="A0A413T0G5"/>
<dbReference type="InterPro" id="IPR000620">
    <property type="entry name" value="EamA_dom"/>
</dbReference>
<evidence type="ECO:0000256" key="3">
    <source>
        <dbReference type="ARBA" id="ARBA00022692"/>
    </source>
</evidence>
<dbReference type="Gene3D" id="1.10.3730.20">
    <property type="match status" value="2"/>
</dbReference>
<protein>
    <submittedName>
        <fullName evidence="7">DMT family transporter</fullName>
    </submittedName>
</protein>
<dbReference type="EMBL" id="QSFT01000012">
    <property type="protein sequence ID" value="RHA76082.1"/>
    <property type="molecule type" value="Genomic_DNA"/>
</dbReference>
<keyword evidence="2" id="KW-1003">Cell membrane</keyword>
<dbReference type="PANTHER" id="PTHR32322:SF18">
    <property type="entry name" value="S-ADENOSYLMETHIONINE_S-ADENOSYLHOMOCYSTEINE TRANSPORTER"/>
    <property type="match status" value="1"/>
</dbReference>
<evidence type="ECO:0000256" key="2">
    <source>
        <dbReference type="ARBA" id="ARBA00022475"/>
    </source>
</evidence>
<organism evidence="7 8">
    <name type="scientific">Phocaeicola coprophilus</name>
    <dbReference type="NCBI Taxonomy" id="387090"/>
    <lineage>
        <taxon>Bacteria</taxon>
        <taxon>Pseudomonadati</taxon>
        <taxon>Bacteroidota</taxon>
        <taxon>Bacteroidia</taxon>
        <taxon>Bacteroidales</taxon>
        <taxon>Bacteroidaceae</taxon>
        <taxon>Phocaeicola</taxon>
    </lineage>
</organism>
<sequence>MNSLKGIFYGIVTSVTFGLIPLFTLPLMQKGMEFDSILFYRFLFATLALGGMMKLKKESFRIERRDIPMLILLGFFYTGSAMFLFWGYNFMGAGVATTLHFTYPIFVTLLMFLIFRERASWVTWLAIILAIFGVSRLSLKGTELSLDPVGVVIVLLSAVAYASYITAVNRSRVRDMNGRKLAFYVFIVSTVLFAIKAGTNQGIQALPDAWSIVNLFLLAVVPTVISNITLVLAVHHIGGTLTSILGAMEPVTAVCIGVLVFSEPFTAQEGIGILCIIAAVTLIILTRTIQKTLSSVVRKIRPRHA</sequence>
<reference evidence="7 8" key="1">
    <citation type="submission" date="2018-08" db="EMBL/GenBank/DDBJ databases">
        <title>A genome reference for cultivated species of the human gut microbiota.</title>
        <authorList>
            <person name="Zou Y."/>
            <person name="Xue W."/>
            <person name="Luo G."/>
        </authorList>
    </citation>
    <scope>NUCLEOTIDE SEQUENCE [LARGE SCALE GENOMIC DNA]</scope>
    <source>
        <strain evidence="7 8">AM42-38</strain>
    </source>
</reference>
<dbReference type="Proteomes" id="UP000283855">
    <property type="component" value="Unassembled WGS sequence"/>
</dbReference>
<gene>
    <name evidence="7" type="ORF">DW921_07215</name>
</gene>
<evidence type="ECO:0000256" key="5">
    <source>
        <dbReference type="ARBA" id="ARBA00023136"/>
    </source>
</evidence>
<evidence type="ECO:0000313" key="7">
    <source>
        <dbReference type="EMBL" id="RHA76082.1"/>
    </source>
</evidence>
<keyword evidence="5" id="KW-0472">Membrane</keyword>
<dbReference type="PANTHER" id="PTHR32322">
    <property type="entry name" value="INNER MEMBRANE TRANSPORTER"/>
    <property type="match status" value="1"/>
</dbReference>
<comment type="subcellular location">
    <subcellularLocation>
        <location evidence="1">Cell membrane</location>
        <topology evidence="1">Multi-pass membrane protein</topology>
    </subcellularLocation>
</comment>
<evidence type="ECO:0000256" key="4">
    <source>
        <dbReference type="ARBA" id="ARBA00022989"/>
    </source>
</evidence>
<accession>A0A413T0G5</accession>
<dbReference type="InterPro" id="IPR050638">
    <property type="entry name" value="AA-Vitamin_Transporters"/>
</dbReference>